<dbReference type="Gene3D" id="1.10.287.130">
    <property type="match status" value="1"/>
</dbReference>
<keyword evidence="3" id="KW-0597">Phosphoprotein</keyword>
<evidence type="ECO:0000313" key="9">
    <source>
        <dbReference type="EMBL" id="XCN73630.1"/>
    </source>
</evidence>
<evidence type="ECO:0000256" key="4">
    <source>
        <dbReference type="ARBA" id="ARBA00022679"/>
    </source>
</evidence>
<dbReference type="SMART" id="SM00388">
    <property type="entry name" value="HisKA"/>
    <property type="match status" value="1"/>
</dbReference>
<dbReference type="SUPFAM" id="SSF47384">
    <property type="entry name" value="Homodimeric domain of signal transducing histidine kinase"/>
    <property type="match status" value="1"/>
</dbReference>
<dbReference type="InterPro" id="IPR050736">
    <property type="entry name" value="Sensor_HK_Regulatory"/>
</dbReference>
<dbReference type="InterPro" id="IPR004358">
    <property type="entry name" value="Sig_transdc_His_kin-like_C"/>
</dbReference>
<evidence type="ECO:0000256" key="2">
    <source>
        <dbReference type="ARBA" id="ARBA00012438"/>
    </source>
</evidence>
<protein>
    <recommendedName>
        <fullName evidence="2">histidine kinase</fullName>
        <ecNumber evidence="2">2.7.13.3</ecNumber>
    </recommendedName>
</protein>
<dbReference type="PRINTS" id="PR00344">
    <property type="entry name" value="BCTRLSENSOR"/>
</dbReference>
<proteinExistence type="predicted"/>
<gene>
    <name evidence="9" type="ORF">Q3M24_02425</name>
</gene>
<accession>A0AAU8LX81</accession>
<dbReference type="PANTHER" id="PTHR43711:SF31">
    <property type="entry name" value="HISTIDINE KINASE"/>
    <property type="match status" value="1"/>
</dbReference>
<feature type="domain" description="Histidine kinase" evidence="8">
    <location>
        <begin position="212"/>
        <end position="426"/>
    </location>
</feature>
<dbReference type="InterPro" id="IPR003594">
    <property type="entry name" value="HATPase_dom"/>
</dbReference>
<keyword evidence="4" id="KW-0808">Transferase</keyword>
<keyword evidence="7" id="KW-0812">Transmembrane</keyword>
<organism evidence="9">
    <name type="scientific">Candidatus Electrothrix aestuarii</name>
    <dbReference type="NCBI Taxonomy" id="3062594"/>
    <lineage>
        <taxon>Bacteria</taxon>
        <taxon>Pseudomonadati</taxon>
        <taxon>Thermodesulfobacteriota</taxon>
        <taxon>Desulfobulbia</taxon>
        <taxon>Desulfobulbales</taxon>
        <taxon>Desulfobulbaceae</taxon>
        <taxon>Candidatus Electrothrix</taxon>
    </lineage>
</organism>
<dbReference type="CDD" id="cd18774">
    <property type="entry name" value="PDC2_HK_sensor"/>
    <property type="match status" value="1"/>
</dbReference>
<dbReference type="InterPro" id="IPR036890">
    <property type="entry name" value="HATPase_C_sf"/>
</dbReference>
<dbReference type="InterPro" id="IPR003661">
    <property type="entry name" value="HisK_dim/P_dom"/>
</dbReference>
<keyword evidence="5" id="KW-0418">Kinase</keyword>
<keyword evidence="9" id="KW-0547">Nucleotide-binding</keyword>
<sequence>MTAVVLTVEAITIIILYQTAINQQKLRLIDTIDSQARLIEAAARFNKKYNTSFPFGIKEATLQQLTNAHSTYRGLGQTGEFTLSKKENDQIIFLLSHRHYDLDHPKPVPWDSHLAEPMRQALSGKSGTIIGLDYRGEKVLAAYEPVAELDLGIVAKIDLAEVREPFLHAGLLSAAIAVIIISIGVNLFFKITNPILKNLEETSEQVKRFAYTMAHDLKNPTIALCGLTSRLRANYNHILDEKGKNSCDQILKSSRQLATLIDNINTYILTQNQQLKLEKVQLTDLAQDIKEEFSAPLTQQQVELTASAILPAIKADRLALLRVLRNLIQNALKYGGEHLDTIEVRYAKSDKFHILSVKDNGIGIPAGEQEKIFAFLEQGTNSPKLEGFGFGLAIVQEIAEQHGGRAWCEPGKRAGVEFFISISKEL</sequence>
<dbReference type="KEGG" id="eaj:Q3M24_02425"/>
<evidence type="ECO:0000256" key="1">
    <source>
        <dbReference type="ARBA" id="ARBA00000085"/>
    </source>
</evidence>
<dbReference type="PANTHER" id="PTHR43711">
    <property type="entry name" value="TWO-COMPONENT HISTIDINE KINASE"/>
    <property type="match status" value="1"/>
</dbReference>
<dbReference type="AlphaFoldDB" id="A0AAU8LX81"/>
<keyword evidence="6" id="KW-0902">Two-component regulatory system</keyword>
<evidence type="ECO:0000256" key="6">
    <source>
        <dbReference type="ARBA" id="ARBA00023012"/>
    </source>
</evidence>
<dbReference type="SUPFAM" id="SSF55874">
    <property type="entry name" value="ATPase domain of HSP90 chaperone/DNA topoisomerase II/histidine kinase"/>
    <property type="match status" value="1"/>
</dbReference>
<comment type="catalytic activity">
    <reaction evidence="1">
        <text>ATP + protein L-histidine = ADP + protein N-phospho-L-histidine.</text>
        <dbReference type="EC" id="2.7.13.3"/>
    </reaction>
</comment>
<dbReference type="Pfam" id="PF02518">
    <property type="entry name" value="HATPase_c"/>
    <property type="match status" value="1"/>
</dbReference>
<dbReference type="CDD" id="cd00082">
    <property type="entry name" value="HisKA"/>
    <property type="match status" value="1"/>
</dbReference>
<dbReference type="EC" id="2.7.13.3" evidence="2"/>
<evidence type="ECO:0000256" key="5">
    <source>
        <dbReference type="ARBA" id="ARBA00022777"/>
    </source>
</evidence>
<dbReference type="InterPro" id="IPR005467">
    <property type="entry name" value="His_kinase_dom"/>
</dbReference>
<dbReference type="SMART" id="SM00387">
    <property type="entry name" value="HATPase_c"/>
    <property type="match status" value="1"/>
</dbReference>
<dbReference type="InterPro" id="IPR036097">
    <property type="entry name" value="HisK_dim/P_sf"/>
</dbReference>
<evidence type="ECO:0000256" key="7">
    <source>
        <dbReference type="SAM" id="Phobius"/>
    </source>
</evidence>
<keyword evidence="9" id="KW-0067">ATP-binding</keyword>
<keyword evidence="7" id="KW-0472">Membrane</keyword>
<dbReference type="GO" id="GO:0000155">
    <property type="term" value="F:phosphorelay sensor kinase activity"/>
    <property type="evidence" value="ECO:0007669"/>
    <property type="project" value="InterPro"/>
</dbReference>
<reference evidence="9" key="2">
    <citation type="submission" date="2024-06" db="EMBL/GenBank/DDBJ databases">
        <authorList>
            <person name="Plum-Jensen L.E."/>
            <person name="Schramm A."/>
            <person name="Marshall I.P.G."/>
        </authorList>
    </citation>
    <scope>NUCLEOTIDE SEQUENCE</scope>
    <source>
        <strain evidence="9">Rat1</strain>
    </source>
</reference>
<reference evidence="9" key="1">
    <citation type="journal article" date="2024" name="Syst. Appl. Microbiol.">
        <title>First single-strain enrichments of Electrothrix cable bacteria, description of E. aestuarii sp. nov. and E. rattekaaiensis sp. nov., and proposal of a cable bacteria taxonomy following the rules of the SeqCode.</title>
        <authorList>
            <person name="Plum-Jensen L.E."/>
            <person name="Schramm A."/>
            <person name="Marshall I.P.G."/>
        </authorList>
    </citation>
    <scope>NUCLEOTIDE SEQUENCE</scope>
    <source>
        <strain evidence="9">Rat1</strain>
    </source>
</reference>
<dbReference type="Gene3D" id="3.30.565.10">
    <property type="entry name" value="Histidine kinase-like ATPase, C-terminal domain"/>
    <property type="match status" value="1"/>
</dbReference>
<evidence type="ECO:0000256" key="3">
    <source>
        <dbReference type="ARBA" id="ARBA00022553"/>
    </source>
</evidence>
<name>A0AAU8LX81_9BACT</name>
<dbReference type="GO" id="GO:0005524">
    <property type="term" value="F:ATP binding"/>
    <property type="evidence" value="ECO:0007669"/>
    <property type="project" value="UniProtKB-KW"/>
</dbReference>
<dbReference type="EMBL" id="CP159373">
    <property type="protein sequence ID" value="XCN73630.1"/>
    <property type="molecule type" value="Genomic_DNA"/>
</dbReference>
<feature type="transmembrane region" description="Helical" evidence="7">
    <location>
        <begin position="166"/>
        <end position="189"/>
    </location>
</feature>
<dbReference type="CDD" id="cd00075">
    <property type="entry name" value="HATPase"/>
    <property type="match status" value="1"/>
</dbReference>
<dbReference type="PROSITE" id="PS50109">
    <property type="entry name" value="HIS_KIN"/>
    <property type="match status" value="1"/>
</dbReference>
<keyword evidence="7" id="KW-1133">Transmembrane helix</keyword>
<evidence type="ECO:0000259" key="8">
    <source>
        <dbReference type="PROSITE" id="PS50109"/>
    </source>
</evidence>